<dbReference type="InterPro" id="IPR036465">
    <property type="entry name" value="vWFA_dom_sf"/>
</dbReference>
<protein>
    <recommendedName>
        <fullName evidence="1">VWFA domain-containing protein</fullName>
    </recommendedName>
</protein>
<dbReference type="Proteomes" id="UP000036908">
    <property type="component" value="Unassembled WGS sequence"/>
</dbReference>
<evidence type="ECO:0000313" key="2">
    <source>
        <dbReference type="EMBL" id="KOF01834.1"/>
    </source>
</evidence>
<dbReference type="InterPro" id="IPR002881">
    <property type="entry name" value="DUF58"/>
</dbReference>
<dbReference type="PANTHER" id="PTHR33608:SF6">
    <property type="entry name" value="BLL2464 PROTEIN"/>
    <property type="match status" value="1"/>
</dbReference>
<dbReference type="InterPro" id="IPR002035">
    <property type="entry name" value="VWF_A"/>
</dbReference>
<dbReference type="SUPFAM" id="SSF53300">
    <property type="entry name" value="vWA-like"/>
    <property type="match status" value="1"/>
</dbReference>
<dbReference type="PATRIC" id="fig|1566026.4.peg.1517"/>
<dbReference type="CDD" id="cd00198">
    <property type="entry name" value="vWFA"/>
    <property type="match status" value="1"/>
</dbReference>
<accession>A0A0L8AHE6</accession>
<proteinExistence type="predicted"/>
<reference evidence="3" key="1">
    <citation type="submission" date="2014-11" db="EMBL/GenBank/DDBJ databases">
        <title>Genome sequencing of Roseivirga sp. D-25.</title>
        <authorList>
            <person name="Selvaratnam C."/>
            <person name="Thevarajoo S."/>
            <person name="Goh K.M."/>
            <person name="Eee R."/>
            <person name="Chan K.-G."/>
            <person name="Chong C.S."/>
        </authorList>
    </citation>
    <scope>NUCLEOTIDE SEQUENCE [LARGE SCALE GENOMIC DNA]</scope>
    <source>
        <strain evidence="3">D-25</strain>
    </source>
</reference>
<dbReference type="OrthoDB" id="9776116at2"/>
<dbReference type="EMBL" id="JSVA01000018">
    <property type="protein sequence ID" value="KOF01834.1"/>
    <property type="molecule type" value="Genomic_DNA"/>
</dbReference>
<dbReference type="PANTHER" id="PTHR33608">
    <property type="entry name" value="BLL2464 PROTEIN"/>
    <property type="match status" value="1"/>
</dbReference>
<dbReference type="RefSeq" id="WP_053224749.1">
    <property type="nucleotide sequence ID" value="NZ_JSVA01000018.1"/>
</dbReference>
<dbReference type="SMART" id="SM00327">
    <property type="entry name" value="VWA"/>
    <property type="match status" value="1"/>
</dbReference>
<comment type="caution">
    <text evidence="2">The sequence shown here is derived from an EMBL/GenBank/DDBJ whole genome shotgun (WGS) entry which is preliminary data.</text>
</comment>
<name>A0A0L8AHE6_9BACT</name>
<evidence type="ECO:0000259" key="1">
    <source>
        <dbReference type="PROSITE" id="PS50234"/>
    </source>
</evidence>
<dbReference type="Pfam" id="PF01882">
    <property type="entry name" value="DUF58"/>
    <property type="match status" value="1"/>
</dbReference>
<dbReference type="PROSITE" id="PS50234">
    <property type="entry name" value="VWFA"/>
    <property type="match status" value="1"/>
</dbReference>
<organism evidence="2 3">
    <name type="scientific">Roseivirga seohaensis subsp. aquiponti</name>
    <dbReference type="NCBI Taxonomy" id="1566026"/>
    <lineage>
        <taxon>Bacteria</taxon>
        <taxon>Pseudomonadati</taxon>
        <taxon>Bacteroidota</taxon>
        <taxon>Cytophagia</taxon>
        <taxon>Cytophagales</taxon>
        <taxon>Roseivirgaceae</taxon>
        <taxon>Roseivirga</taxon>
    </lineage>
</organism>
<dbReference type="Gene3D" id="3.40.50.410">
    <property type="entry name" value="von Willebrand factor, type A domain"/>
    <property type="match status" value="1"/>
</dbReference>
<dbReference type="AlphaFoldDB" id="A0A0L8AHE6"/>
<sequence length="292" mass="33618">MEHIISKLRKYEIQIRKAINSRMQGDFHSIFKGSGLEFDGVREYHYGDDVRNIDWNSSAKGHGTFVKTFKEEKEQTVFFLLDVSGSQEIGNPGAQKVDVGKEIASVLTLSAIKEQNRVGLICFSDQKEKFVKSGKGSKHGYAIIHELYNLKPKSGKTNISKAIGLALEAINKKSVVILISDFIDTDYEKNLRTLANKHDLVVIHLKDDRETNLPNLGIIPVYDKESRKTVWVNTSSKDFRNKLEKRYSTNKDDLQLFCRKHQINYVEINTKDYYIPQLIKLFKLRNKSMKRD</sequence>
<evidence type="ECO:0000313" key="3">
    <source>
        <dbReference type="Proteomes" id="UP000036908"/>
    </source>
</evidence>
<gene>
    <name evidence="2" type="ORF">OB69_15985</name>
</gene>
<keyword evidence="3" id="KW-1185">Reference proteome</keyword>
<feature type="domain" description="VWFA" evidence="1">
    <location>
        <begin position="76"/>
        <end position="247"/>
    </location>
</feature>